<dbReference type="InterPro" id="IPR005144">
    <property type="entry name" value="ATP-cone_dom"/>
</dbReference>
<keyword evidence="2 5" id="KW-0547">Nucleotide-binding</keyword>
<evidence type="ECO:0000259" key="6">
    <source>
        <dbReference type="PROSITE" id="PS51161"/>
    </source>
</evidence>
<dbReference type="RGD" id="1598288">
    <property type="gene designation" value="Rrm1-ps1"/>
</dbReference>
<proteinExistence type="predicted"/>
<name>A6I740_RAT</name>
<sequence length="56" mass="6494">MHVIKRDGRQERVMFDKITSRIQKLCYGLNMDFVDPAQITMKVIQGLYSGVTTQTM</sequence>
<evidence type="ECO:0000256" key="3">
    <source>
        <dbReference type="ARBA" id="ARBA00022840"/>
    </source>
</evidence>
<dbReference type="Pfam" id="PF03477">
    <property type="entry name" value="ATP-cone"/>
    <property type="match status" value="1"/>
</dbReference>
<evidence type="ECO:0000313" key="7">
    <source>
        <dbReference type="EMBL" id="EDM18189.1"/>
    </source>
</evidence>
<dbReference type="AlphaFoldDB" id="A6I740"/>
<dbReference type="InterPro" id="IPR008926">
    <property type="entry name" value="RNR_R1-su_N"/>
</dbReference>
<evidence type="ECO:0000256" key="5">
    <source>
        <dbReference type="PROSITE-ProRule" id="PRU00492"/>
    </source>
</evidence>
<evidence type="ECO:0000256" key="2">
    <source>
        <dbReference type="ARBA" id="ARBA00022741"/>
    </source>
</evidence>
<evidence type="ECO:0000256" key="1">
    <source>
        <dbReference type="ARBA" id="ARBA00019284"/>
    </source>
</evidence>
<evidence type="ECO:0000256" key="4">
    <source>
        <dbReference type="ARBA" id="ARBA00031255"/>
    </source>
</evidence>
<dbReference type="PANTHER" id="PTHR11573">
    <property type="entry name" value="RIBONUCLEOSIDE-DIPHOSPHATE REDUCTASE LARGE CHAIN"/>
    <property type="match status" value="1"/>
</dbReference>
<keyword evidence="3 5" id="KW-0067">ATP-binding</keyword>
<dbReference type="SUPFAM" id="SSF48168">
    <property type="entry name" value="R1 subunit of ribonucleotide reductase, N-terminal domain"/>
    <property type="match status" value="1"/>
</dbReference>
<dbReference type="EMBL" id="CH473956">
    <property type="protein sequence ID" value="EDM18189.1"/>
    <property type="molecule type" value="Genomic_DNA"/>
</dbReference>
<accession>A6I740</accession>
<dbReference type="PROSITE" id="PS51161">
    <property type="entry name" value="ATP_CONE"/>
    <property type="match status" value="1"/>
</dbReference>
<dbReference type="GO" id="GO:0005524">
    <property type="term" value="F:ATP binding"/>
    <property type="evidence" value="ECO:0007669"/>
    <property type="project" value="UniProtKB-UniRule"/>
</dbReference>
<dbReference type="PANTHER" id="PTHR11573:SF6">
    <property type="entry name" value="RIBONUCLEOSIDE-DIPHOSPHATE REDUCTASE LARGE SUBUNIT"/>
    <property type="match status" value="1"/>
</dbReference>
<dbReference type="InterPro" id="IPR039718">
    <property type="entry name" value="Rrm1"/>
</dbReference>
<dbReference type="Proteomes" id="UP000234681">
    <property type="component" value="Chromosome 1"/>
</dbReference>
<protein>
    <recommendedName>
        <fullName evidence="1">Ribonucleoside-diphosphate reductase large subunit</fullName>
    </recommendedName>
    <alternativeName>
        <fullName evidence="4">Ribonucleotide reductase large subunit</fullName>
    </alternativeName>
</protein>
<gene>
    <name evidence="9" type="primary">Rrm1-ps1</name>
    <name evidence="7" type="synonym">Rrm1_mapped</name>
    <name evidence="7" type="ORF">rCG_40380</name>
</gene>
<evidence type="ECO:0000313" key="9">
    <source>
        <dbReference type="RGD" id="1598288"/>
    </source>
</evidence>
<organism evidence="7 8">
    <name type="scientific">Rattus norvegicus</name>
    <name type="common">Rat</name>
    <dbReference type="NCBI Taxonomy" id="10116"/>
    <lineage>
        <taxon>Eukaryota</taxon>
        <taxon>Metazoa</taxon>
        <taxon>Chordata</taxon>
        <taxon>Craniata</taxon>
        <taxon>Vertebrata</taxon>
        <taxon>Euteleostomi</taxon>
        <taxon>Mammalia</taxon>
        <taxon>Eutheria</taxon>
        <taxon>Euarchontoglires</taxon>
        <taxon>Glires</taxon>
        <taxon>Rodentia</taxon>
        <taxon>Myomorpha</taxon>
        <taxon>Muroidea</taxon>
        <taxon>Muridae</taxon>
        <taxon>Murinae</taxon>
        <taxon>Rattus</taxon>
    </lineage>
</organism>
<evidence type="ECO:0000313" key="8">
    <source>
        <dbReference type="Proteomes" id="UP000234681"/>
    </source>
</evidence>
<dbReference type="AGR" id="RGD:1598288"/>
<feature type="domain" description="ATP-cone" evidence="6">
    <location>
        <begin position="1"/>
        <end position="56"/>
    </location>
</feature>
<reference evidence="7 8" key="1">
    <citation type="submission" date="2005-09" db="EMBL/GenBank/DDBJ databases">
        <authorList>
            <person name="Mural R.J."/>
            <person name="Li P.W."/>
            <person name="Adams M.D."/>
            <person name="Amanatides P.G."/>
            <person name="Baden-Tillson H."/>
            <person name="Barnstead M."/>
            <person name="Chin S.H."/>
            <person name="Dew I."/>
            <person name="Evans C.A."/>
            <person name="Ferriera S."/>
            <person name="Flanigan M."/>
            <person name="Fosler C."/>
            <person name="Glodek A."/>
            <person name="Gu Z."/>
            <person name="Holt R.A."/>
            <person name="Jennings D."/>
            <person name="Kraft C.L."/>
            <person name="Lu F."/>
            <person name="Nguyen T."/>
            <person name="Nusskern D.R."/>
            <person name="Pfannkoch C.M."/>
            <person name="Sitter C."/>
            <person name="Sutton G.G."/>
            <person name="Venter J.C."/>
            <person name="Wang Z."/>
            <person name="Woodage T."/>
            <person name="Zheng X.H."/>
            <person name="Zhong F."/>
        </authorList>
    </citation>
    <scope>NUCLEOTIDE SEQUENCE [LARGE SCALE GENOMIC DNA]</scope>
    <source>
        <strain>BN</strain>
        <strain evidence="8">Sprague-Dawley</strain>
    </source>
</reference>